<dbReference type="STRING" id="180163.SAMN02745174_00462"/>
<accession>A0A1T4KK22</accession>
<dbReference type="OrthoDB" id="9810331at2"/>
<dbReference type="GO" id="GO:0006364">
    <property type="term" value="P:rRNA processing"/>
    <property type="evidence" value="ECO:0007669"/>
    <property type="project" value="UniProtKB-UniRule"/>
</dbReference>
<protein>
    <recommendedName>
        <fullName evidence="5">Ribosome maturation factor RimM</fullName>
    </recommendedName>
</protein>
<dbReference type="GO" id="GO:0005737">
    <property type="term" value="C:cytoplasm"/>
    <property type="evidence" value="ECO:0007669"/>
    <property type="project" value="UniProtKB-SubCell"/>
</dbReference>
<keyword evidence="9" id="KW-1185">Reference proteome</keyword>
<dbReference type="Proteomes" id="UP000191153">
    <property type="component" value="Unassembled WGS sequence"/>
</dbReference>
<organism evidence="8 9">
    <name type="scientific">Cetobacterium ceti</name>
    <dbReference type="NCBI Taxonomy" id="180163"/>
    <lineage>
        <taxon>Bacteria</taxon>
        <taxon>Fusobacteriati</taxon>
        <taxon>Fusobacteriota</taxon>
        <taxon>Fusobacteriia</taxon>
        <taxon>Fusobacteriales</taxon>
        <taxon>Fusobacteriaceae</taxon>
        <taxon>Cetobacterium</taxon>
    </lineage>
</organism>
<comment type="subcellular location">
    <subcellularLocation>
        <location evidence="5">Cytoplasm</location>
    </subcellularLocation>
</comment>
<evidence type="ECO:0000313" key="8">
    <source>
        <dbReference type="EMBL" id="SJZ42754.1"/>
    </source>
</evidence>
<dbReference type="InterPro" id="IPR011033">
    <property type="entry name" value="PRC_barrel-like_sf"/>
</dbReference>
<evidence type="ECO:0000256" key="5">
    <source>
        <dbReference type="HAMAP-Rule" id="MF_00014"/>
    </source>
</evidence>
<dbReference type="SUPFAM" id="SSF50346">
    <property type="entry name" value="PRC-barrel domain"/>
    <property type="match status" value="1"/>
</dbReference>
<evidence type="ECO:0000256" key="1">
    <source>
        <dbReference type="ARBA" id="ARBA00022490"/>
    </source>
</evidence>
<dbReference type="GO" id="GO:0042274">
    <property type="term" value="P:ribosomal small subunit biogenesis"/>
    <property type="evidence" value="ECO:0007669"/>
    <property type="project" value="UniProtKB-UniRule"/>
</dbReference>
<comment type="subunit">
    <text evidence="5">Binds ribosomal protein uS19.</text>
</comment>
<dbReference type="SUPFAM" id="SSF50447">
    <property type="entry name" value="Translation proteins"/>
    <property type="match status" value="1"/>
</dbReference>
<dbReference type="GO" id="GO:0043022">
    <property type="term" value="F:ribosome binding"/>
    <property type="evidence" value="ECO:0007669"/>
    <property type="project" value="InterPro"/>
</dbReference>
<comment type="similarity">
    <text evidence="5">Belongs to the RimM family.</text>
</comment>
<dbReference type="GO" id="GO:0005840">
    <property type="term" value="C:ribosome"/>
    <property type="evidence" value="ECO:0007669"/>
    <property type="project" value="InterPro"/>
</dbReference>
<reference evidence="8 9" key="1">
    <citation type="submission" date="2017-02" db="EMBL/GenBank/DDBJ databases">
        <authorList>
            <person name="Peterson S.W."/>
        </authorList>
    </citation>
    <scope>NUCLEOTIDE SEQUENCE [LARGE SCALE GENOMIC DNA]</scope>
    <source>
        <strain evidence="8 9">ATCC 700028</strain>
    </source>
</reference>
<dbReference type="InterPro" id="IPR002676">
    <property type="entry name" value="RimM_N"/>
</dbReference>
<dbReference type="HAMAP" id="MF_00014">
    <property type="entry name" value="Ribosome_mat_RimM"/>
    <property type="match status" value="1"/>
</dbReference>
<comment type="function">
    <text evidence="5">An accessory protein needed during the final step in the assembly of 30S ribosomal subunit, possibly for assembly of the head region. Essential for efficient processing of 16S rRNA. May be needed both before and after RbfA during the maturation of 16S rRNA. It has affinity for free ribosomal 30S subunits but not for 70S ribosomes.</text>
</comment>
<dbReference type="AlphaFoldDB" id="A0A1T4KK22"/>
<dbReference type="InterPro" id="IPR036976">
    <property type="entry name" value="RimM_N_sf"/>
</dbReference>
<dbReference type="PANTHER" id="PTHR33692">
    <property type="entry name" value="RIBOSOME MATURATION FACTOR RIMM"/>
    <property type="match status" value="1"/>
</dbReference>
<proteinExistence type="inferred from homology"/>
<sequence length="170" mass="19080">MDLLVVAKISGTHHLKGAVKVLSNVDELDIVIGNKVIVELGNGSTKVLTMKEASPLVGKKWAVEFEEITNKTEASLLQGGLIKVRRDILDIEEDEYLVNDVIGMKVYEENGDYLGEVQDIFETAAHDIFVVESEEFETMIPDIDVFVKDVNFDKHEMRVSLIDGMKEKKK</sequence>
<dbReference type="Gene3D" id="2.40.30.60">
    <property type="entry name" value="RimM"/>
    <property type="match status" value="1"/>
</dbReference>
<dbReference type="NCBIfam" id="TIGR02273">
    <property type="entry name" value="16S_RimM"/>
    <property type="match status" value="1"/>
</dbReference>
<dbReference type="InterPro" id="IPR011961">
    <property type="entry name" value="RimM"/>
</dbReference>
<dbReference type="RefSeq" id="WP_078693000.1">
    <property type="nucleotide sequence ID" value="NZ_FUWX01000005.1"/>
</dbReference>
<dbReference type="InterPro" id="IPR056792">
    <property type="entry name" value="PRC_RimM"/>
</dbReference>
<comment type="domain">
    <text evidence="5">The PRC barrel domain binds ribosomal protein uS19.</text>
</comment>
<keyword evidence="3 5" id="KW-0698">rRNA processing</keyword>
<dbReference type="InterPro" id="IPR009000">
    <property type="entry name" value="Transl_B-barrel_sf"/>
</dbReference>
<evidence type="ECO:0000256" key="4">
    <source>
        <dbReference type="ARBA" id="ARBA00023186"/>
    </source>
</evidence>
<keyword evidence="2 5" id="KW-0690">Ribosome biogenesis</keyword>
<dbReference type="Pfam" id="PF01782">
    <property type="entry name" value="RimM"/>
    <property type="match status" value="1"/>
</dbReference>
<evidence type="ECO:0000313" key="9">
    <source>
        <dbReference type="Proteomes" id="UP000191153"/>
    </source>
</evidence>
<gene>
    <name evidence="5" type="primary">rimM</name>
    <name evidence="8" type="ORF">SAMN02745174_00462</name>
</gene>
<evidence type="ECO:0000256" key="3">
    <source>
        <dbReference type="ARBA" id="ARBA00022552"/>
    </source>
</evidence>
<dbReference type="Pfam" id="PF24986">
    <property type="entry name" value="PRC_RimM"/>
    <property type="match status" value="1"/>
</dbReference>
<name>A0A1T4KK22_9FUSO</name>
<evidence type="ECO:0000259" key="6">
    <source>
        <dbReference type="Pfam" id="PF01782"/>
    </source>
</evidence>
<keyword evidence="1 5" id="KW-0963">Cytoplasm</keyword>
<evidence type="ECO:0000256" key="2">
    <source>
        <dbReference type="ARBA" id="ARBA00022517"/>
    </source>
</evidence>
<evidence type="ECO:0000259" key="7">
    <source>
        <dbReference type="Pfam" id="PF24986"/>
    </source>
</evidence>
<dbReference type="EMBL" id="FUWX01000005">
    <property type="protein sequence ID" value="SJZ42754.1"/>
    <property type="molecule type" value="Genomic_DNA"/>
</dbReference>
<dbReference type="Gene3D" id="2.30.30.240">
    <property type="entry name" value="PRC-barrel domain"/>
    <property type="match status" value="1"/>
</dbReference>
<feature type="domain" description="RimM N-terminal" evidence="6">
    <location>
        <begin position="5"/>
        <end position="87"/>
    </location>
</feature>
<dbReference type="PANTHER" id="PTHR33692:SF1">
    <property type="entry name" value="RIBOSOME MATURATION FACTOR RIMM"/>
    <property type="match status" value="1"/>
</dbReference>
<feature type="domain" description="Ribosome maturation factor RimM PRC barrel" evidence="7">
    <location>
        <begin position="99"/>
        <end position="164"/>
    </location>
</feature>
<keyword evidence="4 5" id="KW-0143">Chaperone</keyword>